<reference evidence="2" key="1">
    <citation type="submission" date="2021-01" db="EMBL/GenBank/DDBJ databases">
        <title>Chromosome-level genome assembly of a human fungal pathogen reveals clustering of transcriptionally co-regulated genes.</title>
        <authorList>
            <person name="Voorhies M."/>
            <person name="Cohen S."/>
            <person name="Shea T.P."/>
            <person name="Petrus S."/>
            <person name="Munoz J.F."/>
            <person name="Poplawski S."/>
            <person name="Goldman W.E."/>
            <person name="Michael T."/>
            <person name="Cuomo C.A."/>
            <person name="Sil A."/>
            <person name="Beyhan S."/>
        </authorList>
    </citation>
    <scope>NUCLEOTIDE SEQUENCE</scope>
    <source>
        <strain evidence="2">WU24</strain>
    </source>
</reference>
<protein>
    <submittedName>
        <fullName evidence="2">Uncharacterized protein</fullName>
    </submittedName>
</protein>
<dbReference type="Proteomes" id="UP000663671">
    <property type="component" value="Chromosome 1"/>
</dbReference>
<feature type="region of interest" description="Disordered" evidence="1">
    <location>
        <begin position="72"/>
        <end position="93"/>
    </location>
</feature>
<accession>A0A8A1MEA8</accession>
<dbReference type="EMBL" id="CP069114">
    <property type="protein sequence ID" value="QSS64948.1"/>
    <property type="molecule type" value="Genomic_DNA"/>
</dbReference>
<sequence>MEVIGDEVCVLGLEPAKHQASAHIPMSTFSHRRSRYGVWSMERYYLLLLPCTPYVSFQDSPVPRPHIALRVGTPIQHTTRHQTPRTTSPQQLPWLAPSLRSLSMRTPNRPPYHQSAAC</sequence>
<dbReference type="VEuPathDB" id="FungiDB:I7I51_02024"/>
<proteinExistence type="predicted"/>
<name>A0A8A1MEA8_AJECA</name>
<organism evidence="2 3">
    <name type="scientific">Ajellomyces capsulatus</name>
    <name type="common">Darling's disease fungus</name>
    <name type="synonym">Histoplasma capsulatum</name>
    <dbReference type="NCBI Taxonomy" id="5037"/>
    <lineage>
        <taxon>Eukaryota</taxon>
        <taxon>Fungi</taxon>
        <taxon>Dikarya</taxon>
        <taxon>Ascomycota</taxon>
        <taxon>Pezizomycotina</taxon>
        <taxon>Eurotiomycetes</taxon>
        <taxon>Eurotiomycetidae</taxon>
        <taxon>Onygenales</taxon>
        <taxon>Ajellomycetaceae</taxon>
        <taxon>Histoplasma</taxon>
    </lineage>
</organism>
<gene>
    <name evidence="2" type="ORF">I7I51_02024</name>
</gene>
<dbReference type="AlphaFoldDB" id="A0A8A1MEA8"/>
<evidence type="ECO:0000256" key="1">
    <source>
        <dbReference type="SAM" id="MobiDB-lite"/>
    </source>
</evidence>
<evidence type="ECO:0000313" key="3">
    <source>
        <dbReference type="Proteomes" id="UP000663671"/>
    </source>
</evidence>
<evidence type="ECO:0000313" key="2">
    <source>
        <dbReference type="EMBL" id="QSS64948.1"/>
    </source>
</evidence>